<proteinExistence type="predicted"/>
<dbReference type="KEGG" id="cja:CJA_2712"/>
<dbReference type="EMBL" id="CP000934">
    <property type="protein sequence ID" value="ACE83102.1"/>
    <property type="molecule type" value="Genomic_DNA"/>
</dbReference>
<gene>
    <name evidence="1" type="ordered locus">CJA_2712</name>
</gene>
<evidence type="ECO:0000313" key="2">
    <source>
        <dbReference type="Proteomes" id="UP000001036"/>
    </source>
</evidence>
<name>B3PBE5_CELJU</name>
<protein>
    <submittedName>
        <fullName evidence="1">Uncharacterized protein</fullName>
    </submittedName>
</protein>
<dbReference type="HOGENOM" id="CLU_3402761_0_0_6"/>
<dbReference type="AlphaFoldDB" id="B3PBE5"/>
<organism evidence="1 2">
    <name type="scientific">Cellvibrio japonicus (strain Ueda107)</name>
    <name type="common">Pseudomonas fluorescens subsp. cellulosa</name>
    <dbReference type="NCBI Taxonomy" id="498211"/>
    <lineage>
        <taxon>Bacteria</taxon>
        <taxon>Pseudomonadati</taxon>
        <taxon>Pseudomonadota</taxon>
        <taxon>Gammaproteobacteria</taxon>
        <taxon>Cellvibrionales</taxon>
        <taxon>Cellvibrionaceae</taxon>
        <taxon>Cellvibrio</taxon>
    </lineage>
</organism>
<dbReference type="STRING" id="498211.CJA_2712"/>
<sequence>MSIFPVPCLFLVSWTTEKGAGIVFMAAEMR</sequence>
<accession>B3PBE5</accession>
<reference evidence="1 2" key="1">
    <citation type="journal article" date="2008" name="J. Bacteriol.">
        <title>Insights into plant cell wall degradation from the genome sequence of the soil bacterium Cellvibrio japonicus.</title>
        <authorList>
            <person name="Deboy R.T."/>
            <person name="Mongodin E.F."/>
            <person name="Fouts D.E."/>
            <person name="Tailford L.E."/>
            <person name="Khouri H."/>
            <person name="Emerson J.B."/>
            <person name="Mohamoud Y."/>
            <person name="Watkins K."/>
            <person name="Henrissat B."/>
            <person name="Gilbert H.J."/>
            <person name="Nelson K.E."/>
        </authorList>
    </citation>
    <scope>NUCLEOTIDE SEQUENCE [LARGE SCALE GENOMIC DNA]</scope>
    <source>
        <strain evidence="1 2">Ueda107</strain>
    </source>
</reference>
<evidence type="ECO:0000313" key="1">
    <source>
        <dbReference type="EMBL" id="ACE83102.1"/>
    </source>
</evidence>
<keyword evidence="2" id="KW-1185">Reference proteome</keyword>
<dbReference type="Proteomes" id="UP000001036">
    <property type="component" value="Chromosome"/>
</dbReference>